<feature type="non-terminal residue" evidence="1">
    <location>
        <position position="246"/>
    </location>
</feature>
<reference evidence="1" key="1">
    <citation type="submission" date="2021-02" db="EMBL/GenBank/DDBJ databases">
        <authorList>
            <person name="Nowell W R."/>
        </authorList>
    </citation>
    <scope>NUCLEOTIDE SEQUENCE</scope>
</reference>
<evidence type="ECO:0000313" key="1">
    <source>
        <dbReference type="EMBL" id="CAF1654205.1"/>
    </source>
</evidence>
<accession>A0A816F3Q3</accession>
<dbReference type="EMBL" id="CAJNOR010010481">
    <property type="protein sequence ID" value="CAF1654205.1"/>
    <property type="molecule type" value="Genomic_DNA"/>
</dbReference>
<proteinExistence type="predicted"/>
<dbReference type="Proteomes" id="UP000663828">
    <property type="component" value="Unassembled WGS sequence"/>
</dbReference>
<protein>
    <submittedName>
        <fullName evidence="1">Uncharacterized protein</fullName>
    </submittedName>
</protein>
<name>A0A816F3Q3_ADIRI</name>
<evidence type="ECO:0000313" key="2">
    <source>
        <dbReference type="Proteomes" id="UP000663828"/>
    </source>
</evidence>
<dbReference type="AlphaFoldDB" id="A0A816F3Q3"/>
<sequence length="246" mass="29205">MHAYHSFVPSYPPPAIPTRESIIAEGLKALEQSKTDQQWLKFWLERKMEQKKSTPKLMTLSEFRQKLVHHARLLRQYEDALHNSNRGVLSELKQQIEQSNHFIYNPELIKSIQMDIRRRKSKRARLRRRKDDQAAIDTIETLPTNEKSLEQKIQDIQLLLQTIAKLKQSNRDEEILDELSELEIRCTTKLHEYQSELARQCHCADVDLYNSLFNNHDRSFYESMNSDAHDFLRAHQNVNDLVEIRQ</sequence>
<keyword evidence="2" id="KW-1185">Reference proteome</keyword>
<organism evidence="1 2">
    <name type="scientific">Adineta ricciae</name>
    <name type="common">Rotifer</name>
    <dbReference type="NCBI Taxonomy" id="249248"/>
    <lineage>
        <taxon>Eukaryota</taxon>
        <taxon>Metazoa</taxon>
        <taxon>Spiralia</taxon>
        <taxon>Gnathifera</taxon>
        <taxon>Rotifera</taxon>
        <taxon>Eurotatoria</taxon>
        <taxon>Bdelloidea</taxon>
        <taxon>Adinetida</taxon>
        <taxon>Adinetidae</taxon>
        <taxon>Adineta</taxon>
    </lineage>
</organism>
<comment type="caution">
    <text evidence="1">The sequence shown here is derived from an EMBL/GenBank/DDBJ whole genome shotgun (WGS) entry which is preliminary data.</text>
</comment>
<gene>
    <name evidence="1" type="ORF">XAT740_LOCUS55592</name>
</gene>